<comment type="caution">
    <text evidence="2">The sequence shown here is derived from an EMBL/GenBank/DDBJ whole genome shotgun (WGS) entry which is preliminary data.</text>
</comment>
<gene>
    <name evidence="2" type="ORF">BA896_016545</name>
</gene>
<accession>A0A1E8PM59</accession>
<dbReference type="EMBL" id="MAQB02000006">
    <property type="protein sequence ID" value="OFJ47371.1"/>
    <property type="molecule type" value="Genomic_DNA"/>
</dbReference>
<proteinExistence type="predicted"/>
<evidence type="ECO:0000313" key="3">
    <source>
        <dbReference type="Proteomes" id="UP000092634"/>
    </source>
</evidence>
<evidence type="ECO:0000256" key="1">
    <source>
        <dbReference type="SAM" id="MobiDB-lite"/>
    </source>
</evidence>
<sequence length="71" mass="7733">MFFIIAYSVAKEVTMQPQSRHAPLRAHSTPEPDIGPPPEGDPLMPPLEKPPYADPVPVEEPTPPPPPVKMA</sequence>
<feature type="compositionally biased region" description="Pro residues" evidence="1">
    <location>
        <begin position="33"/>
        <end position="71"/>
    </location>
</feature>
<protein>
    <submittedName>
        <fullName evidence="2">Uncharacterized protein</fullName>
    </submittedName>
</protein>
<name>A0A1E8PM59_9BURK</name>
<organism evidence="2 3">
    <name type="scientific">Janthinobacterium lividum</name>
    <dbReference type="NCBI Taxonomy" id="29581"/>
    <lineage>
        <taxon>Bacteria</taxon>
        <taxon>Pseudomonadati</taxon>
        <taxon>Pseudomonadota</taxon>
        <taxon>Betaproteobacteria</taxon>
        <taxon>Burkholderiales</taxon>
        <taxon>Oxalobacteraceae</taxon>
        <taxon>Janthinobacterium</taxon>
    </lineage>
</organism>
<reference evidence="2 3" key="1">
    <citation type="submission" date="2016-10" db="EMBL/GenBank/DDBJ databases">
        <title>Updated version of Genome Assembly of Janthinobacterium lividum ERGS5:01.</title>
        <authorList>
            <person name="Kumar R."/>
            <person name="Acharya V."/>
            <person name="Singh D."/>
        </authorList>
    </citation>
    <scope>NUCLEOTIDE SEQUENCE [LARGE SCALE GENOMIC DNA]</scope>
    <source>
        <strain evidence="2 3">ERGS5:01</strain>
    </source>
</reference>
<feature type="region of interest" description="Disordered" evidence="1">
    <location>
        <begin position="14"/>
        <end position="71"/>
    </location>
</feature>
<dbReference type="Proteomes" id="UP000092634">
    <property type="component" value="Unassembled WGS sequence"/>
</dbReference>
<dbReference type="AlphaFoldDB" id="A0A1E8PM59"/>
<evidence type="ECO:0000313" key="2">
    <source>
        <dbReference type="EMBL" id="OFJ47371.1"/>
    </source>
</evidence>